<organism evidence="3 4">
    <name type="scientific">Campylobacter corcagiensis</name>
    <dbReference type="NCBI Taxonomy" id="1448857"/>
    <lineage>
        <taxon>Bacteria</taxon>
        <taxon>Pseudomonadati</taxon>
        <taxon>Campylobacterota</taxon>
        <taxon>Epsilonproteobacteria</taxon>
        <taxon>Campylobacterales</taxon>
        <taxon>Campylobacteraceae</taxon>
        <taxon>Campylobacter</taxon>
    </lineage>
</organism>
<reference evidence="3 4" key="1">
    <citation type="submission" date="2020-10" db="EMBL/GenBank/DDBJ databases">
        <title>Campylobacter and Helicobacter PacBio genomes.</title>
        <authorList>
            <person name="Lane C."/>
        </authorList>
    </citation>
    <scope>NUCLEOTIDE SEQUENCE [LARGE SCALE GENOMIC DNA]</scope>
    <source>
        <strain evidence="3 4">2016D-0077</strain>
    </source>
</reference>
<feature type="signal peptide" evidence="1">
    <location>
        <begin position="1"/>
        <end position="17"/>
    </location>
</feature>
<dbReference type="AlphaFoldDB" id="A0A7M1LHK9"/>
<dbReference type="EMBL" id="CP063078">
    <property type="protein sequence ID" value="QOQ88048.1"/>
    <property type="molecule type" value="Genomic_DNA"/>
</dbReference>
<dbReference type="Pfam" id="PF13462">
    <property type="entry name" value="Thioredoxin_4"/>
    <property type="match status" value="1"/>
</dbReference>
<sequence length="237" mass="26519">MKKIFLASIVAASSLFALTNDEIKGLYSNLPHGLTIEIEDRSEVKEFPGVDMVVIKVTDGKMSQTDVVFTKDDFMIQDLFNAKTGVSYKDDYLRAQTNKNIAQVYKKEDSKNIIKLGDDDKKPTTLIFSDPRCPHCQNTVANLDSILKDSNVELISLSFIGGPDSVARNAKMYEEAGKEKDLKKRVEIVQKYYKTETKVDPASEADSKAMIDITNKYSNAGINSVPYIIEKSKLKLD</sequence>
<keyword evidence="4" id="KW-1185">Reference proteome</keyword>
<feature type="chain" id="PRO_5029796425" evidence="1">
    <location>
        <begin position="18"/>
        <end position="237"/>
    </location>
</feature>
<evidence type="ECO:0000313" key="3">
    <source>
        <dbReference type="EMBL" id="QOQ88048.1"/>
    </source>
</evidence>
<dbReference type="Gene3D" id="3.40.30.10">
    <property type="entry name" value="Glutaredoxin"/>
    <property type="match status" value="1"/>
</dbReference>
<evidence type="ECO:0000256" key="1">
    <source>
        <dbReference type="SAM" id="SignalP"/>
    </source>
</evidence>
<dbReference type="OrthoDB" id="9800545at2"/>
<dbReference type="RefSeq" id="WP_025801882.1">
    <property type="nucleotide sequence ID" value="NZ_CP053842.1"/>
</dbReference>
<name>A0A7M1LHK9_9BACT</name>
<dbReference type="InterPro" id="IPR012336">
    <property type="entry name" value="Thioredoxin-like_fold"/>
</dbReference>
<gene>
    <name evidence="3" type="ORF">IMC76_04455</name>
</gene>
<dbReference type="SUPFAM" id="SSF52833">
    <property type="entry name" value="Thioredoxin-like"/>
    <property type="match status" value="1"/>
</dbReference>
<protein>
    <submittedName>
        <fullName evidence="3">Thioredoxin domain-containing protein</fullName>
    </submittedName>
</protein>
<accession>A0A7M1LHK9</accession>
<proteinExistence type="predicted"/>
<dbReference type="InterPro" id="IPR036249">
    <property type="entry name" value="Thioredoxin-like_sf"/>
</dbReference>
<dbReference type="Proteomes" id="UP000594749">
    <property type="component" value="Chromosome"/>
</dbReference>
<keyword evidence="1" id="KW-0732">Signal</keyword>
<feature type="domain" description="Thioredoxin-like fold" evidence="2">
    <location>
        <begin position="114"/>
        <end position="212"/>
    </location>
</feature>
<evidence type="ECO:0000259" key="2">
    <source>
        <dbReference type="Pfam" id="PF13462"/>
    </source>
</evidence>
<evidence type="ECO:0000313" key="4">
    <source>
        <dbReference type="Proteomes" id="UP000594749"/>
    </source>
</evidence>